<keyword evidence="2" id="KW-1185">Reference proteome</keyword>
<dbReference type="STRING" id="1217799.DEALK_09650"/>
<dbReference type="Proteomes" id="UP000053947">
    <property type="component" value="Unassembled WGS sequence"/>
</dbReference>
<evidence type="ECO:0000313" key="2">
    <source>
        <dbReference type="Proteomes" id="UP000053947"/>
    </source>
</evidence>
<protein>
    <submittedName>
        <fullName evidence="1">Uncharacterized protein</fullName>
    </submittedName>
</protein>
<reference evidence="1 2" key="1">
    <citation type="submission" date="2015-06" db="EMBL/GenBank/DDBJ databases">
        <title>Genome sequence of the organohalide-respiring Dehalogenimonas alkenigignens type strain (IP3-3T).</title>
        <authorList>
            <person name="Key T.A."/>
            <person name="Richmond D.P."/>
            <person name="Bowman K.S."/>
            <person name="Cho Y.-J."/>
            <person name="Chun J."/>
            <person name="da Costa M.S."/>
            <person name="Rainey F.A."/>
            <person name="Moe W.M."/>
        </authorList>
    </citation>
    <scope>NUCLEOTIDE SEQUENCE [LARGE SCALE GENOMIC DNA]</scope>
    <source>
        <strain evidence="1 2">IP3-3</strain>
    </source>
</reference>
<accession>A0A0W0GHV3</accession>
<evidence type="ECO:0000313" key="1">
    <source>
        <dbReference type="EMBL" id="KTB48120.1"/>
    </source>
</evidence>
<name>A0A0W0GHV3_9CHLR</name>
<dbReference type="OrthoDB" id="163818at2"/>
<organism evidence="1 2">
    <name type="scientific">Dehalogenimonas alkenigignens</name>
    <dbReference type="NCBI Taxonomy" id="1217799"/>
    <lineage>
        <taxon>Bacteria</taxon>
        <taxon>Bacillati</taxon>
        <taxon>Chloroflexota</taxon>
        <taxon>Dehalococcoidia</taxon>
        <taxon>Dehalococcoidales</taxon>
        <taxon>Dehalococcoidaceae</taxon>
        <taxon>Dehalogenimonas</taxon>
    </lineage>
</organism>
<sequence>MSDNLESLQQALVLWTNIAHKLWEARSALLPRNPDHSPGAPGDSPVFSKEILGLYDGLDSLYMEAEQKKRQILERIARISPPV</sequence>
<dbReference type="EMBL" id="LFDV01000002">
    <property type="protein sequence ID" value="KTB48120.1"/>
    <property type="molecule type" value="Genomic_DNA"/>
</dbReference>
<proteinExistence type="predicted"/>
<dbReference type="RefSeq" id="WP_058439153.1">
    <property type="nucleotide sequence ID" value="NZ_KQ758903.1"/>
</dbReference>
<comment type="caution">
    <text evidence="1">The sequence shown here is derived from an EMBL/GenBank/DDBJ whole genome shotgun (WGS) entry which is preliminary data.</text>
</comment>
<gene>
    <name evidence="1" type="ORF">DEALK_09650</name>
</gene>
<dbReference type="AlphaFoldDB" id="A0A0W0GHV3"/>